<evidence type="ECO:0000313" key="2">
    <source>
        <dbReference type="EMBL" id="WOL10838.1"/>
    </source>
</evidence>
<dbReference type="Proteomes" id="UP001327560">
    <property type="component" value="Chromosome 6"/>
</dbReference>
<accession>A0AAQ3KPS5</accession>
<feature type="region of interest" description="Disordered" evidence="1">
    <location>
        <begin position="1"/>
        <end position="94"/>
    </location>
</feature>
<organism evidence="2 3">
    <name type="scientific">Canna indica</name>
    <name type="common">Indian-shot</name>
    <dbReference type="NCBI Taxonomy" id="4628"/>
    <lineage>
        <taxon>Eukaryota</taxon>
        <taxon>Viridiplantae</taxon>
        <taxon>Streptophyta</taxon>
        <taxon>Embryophyta</taxon>
        <taxon>Tracheophyta</taxon>
        <taxon>Spermatophyta</taxon>
        <taxon>Magnoliopsida</taxon>
        <taxon>Liliopsida</taxon>
        <taxon>Zingiberales</taxon>
        <taxon>Cannaceae</taxon>
        <taxon>Canna</taxon>
    </lineage>
</organism>
<name>A0AAQ3KPS5_9LILI</name>
<sequence length="94" mass="10589">MIPPRRMPGVRHRGLRTKLNFPDTPPPLVPSTARPLTYRQIQATATRHMASDPSPPGDSADQLPSRELPQRKRRLAKTSTFTPQPPSEICRIRS</sequence>
<evidence type="ECO:0000256" key="1">
    <source>
        <dbReference type="SAM" id="MobiDB-lite"/>
    </source>
</evidence>
<protein>
    <submittedName>
        <fullName evidence="2">Uncharacterized protein</fullName>
    </submittedName>
</protein>
<gene>
    <name evidence="2" type="ORF">Cni_G19597</name>
</gene>
<dbReference type="EMBL" id="CP136895">
    <property type="protein sequence ID" value="WOL10838.1"/>
    <property type="molecule type" value="Genomic_DNA"/>
</dbReference>
<proteinExistence type="predicted"/>
<reference evidence="2 3" key="1">
    <citation type="submission" date="2023-10" db="EMBL/GenBank/DDBJ databases">
        <title>Chromosome-scale genome assembly provides insights into flower coloration mechanisms of Canna indica.</title>
        <authorList>
            <person name="Li C."/>
        </authorList>
    </citation>
    <scope>NUCLEOTIDE SEQUENCE [LARGE SCALE GENOMIC DNA]</scope>
    <source>
        <tissue evidence="2">Flower</tissue>
    </source>
</reference>
<keyword evidence="3" id="KW-1185">Reference proteome</keyword>
<evidence type="ECO:0000313" key="3">
    <source>
        <dbReference type="Proteomes" id="UP001327560"/>
    </source>
</evidence>
<dbReference type="AlphaFoldDB" id="A0AAQ3KPS5"/>